<comment type="caution">
    <text evidence="1">The sequence shown here is derived from an EMBL/GenBank/DDBJ whole genome shotgun (WGS) entry which is preliminary data.</text>
</comment>
<evidence type="ECO:0000313" key="1">
    <source>
        <dbReference type="EMBL" id="KAK2168214.1"/>
    </source>
</evidence>
<name>A0AAD9KAP5_9ANNE</name>
<evidence type="ECO:0000313" key="2">
    <source>
        <dbReference type="Proteomes" id="UP001208570"/>
    </source>
</evidence>
<gene>
    <name evidence="1" type="ORF">LSH36_19g06006</name>
</gene>
<dbReference type="Proteomes" id="UP001208570">
    <property type="component" value="Unassembled WGS sequence"/>
</dbReference>
<dbReference type="EMBL" id="JAODUP010000019">
    <property type="protein sequence ID" value="KAK2168214.1"/>
    <property type="molecule type" value="Genomic_DNA"/>
</dbReference>
<dbReference type="AlphaFoldDB" id="A0AAD9KAP5"/>
<protein>
    <submittedName>
        <fullName evidence="1">Uncharacterized protein</fullName>
    </submittedName>
</protein>
<proteinExistence type="predicted"/>
<organism evidence="1 2">
    <name type="scientific">Paralvinella palmiformis</name>
    <dbReference type="NCBI Taxonomy" id="53620"/>
    <lineage>
        <taxon>Eukaryota</taxon>
        <taxon>Metazoa</taxon>
        <taxon>Spiralia</taxon>
        <taxon>Lophotrochozoa</taxon>
        <taxon>Annelida</taxon>
        <taxon>Polychaeta</taxon>
        <taxon>Sedentaria</taxon>
        <taxon>Canalipalpata</taxon>
        <taxon>Terebellida</taxon>
        <taxon>Terebelliformia</taxon>
        <taxon>Alvinellidae</taxon>
        <taxon>Paralvinella</taxon>
    </lineage>
</organism>
<sequence>MAGTFDVTPHILTQLYAPLDNGSVSGIGALLKWKKTWRKIQSLGLTTVYQSNEDVRHFIGVLDGLAFLPLKQLRPDHSVASSSPLAVMAQIGPFTFIT</sequence>
<reference evidence="1" key="1">
    <citation type="journal article" date="2023" name="Mol. Biol. Evol.">
        <title>Third-Generation Sequencing Reveals the Adaptive Role of the Epigenome in Three Deep-Sea Polychaetes.</title>
        <authorList>
            <person name="Perez M."/>
            <person name="Aroh O."/>
            <person name="Sun Y."/>
            <person name="Lan Y."/>
            <person name="Juniper S.K."/>
            <person name="Young C.R."/>
            <person name="Angers B."/>
            <person name="Qian P.Y."/>
        </authorList>
    </citation>
    <scope>NUCLEOTIDE SEQUENCE</scope>
    <source>
        <strain evidence="1">P08H-3</strain>
    </source>
</reference>
<accession>A0AAD9KAP5</accession>
<keyword evidence="2" id="KW-1185">Reference proteome</keyword>